<gene>
    <name evidence="1" type="ORF">MoryE10_09790</name>
</gene>
<dbReference type="KEGG" id="moz:MoryE10_09790"/>
<proteinExistence type="predicted"/>
<keyword evidence="2" id="KW-1185">Reference proteome</keyword>
<dbReference type="Proteomes" id="UP000824988">
    <property type="component" value="Chromosome"/>
</dbReference>
<name>A0A8D4VLM5_9GAMM</name>
<organism evidence="1 2">
    <name type="scientific">Methylogaea oryzae</name>
    <dbReference type="NCBI Taxonomy" id="1295382"/>
    <lineage>
        <taxon>Bacteria</taxon>
        <taxon>Pseudomonadati</taxon>
        <taxon>Pseudomonadota</taxon>
        <taxon>Gammaproteobacteria</taxon>
        <taxon>Methylococcales</taxon>
        <taxon>Methylococcaceae</taxon>
        <taxon>Methylogaea</taxon>
    </lineage>
</organism>
<evidence type="ECO:0000313" key="2">
    <source>
        <dbReference type="Proteomes" id="UP000824988"/>
    </source>
</evidence>
<sequence>MPYKINWEANGLHCEFSGVCSAADVIKAFEEIGADHRFDDLRYQIFDYMAVEDQNVTTSEVDAIAALDHAHFLSNPKTLYASVATDRRVVDLIRHYISVNIAPSRQKICSTVAEAREWIAVAEVSQRLVFSAILQLHK</sequence>
<reference evidence="1" key="1">
    <citation type="submission" date="2019-06" db="EMBL/GenBank/DDBJ databases">
        <title>Complete genome sequence of Methylogaea oryzae strain JCM16910.</title>
        <authorList>
            <person name="Asakawa S."/>
        </authorList>
    </citation>
    <scope>NUCLEOTIDE SEQUENCE</scope>
    <source>
        <strain evidence="1">E10</strain>
    </source>
</reference>
<dbReference type="AlphaFoldDB" id="A0A8D4VLM5"/>
<protein>
    <submittedName>
        <fullName evidence="1">Uncharacterized protein</fullName>
    </submittedName>
</protein>
<accession>A0A8D4VLM5</accession>
<dbReference type="RefSeq" id="WP_221048386.1">
    <property type="nucleotide sequence ID" value="NZ_AP019782.1"/>
</dbReference>
<evidence type="ECO:0000313" key="1">
    <source>
        <dbReference type="EMBL" id="BBL70373.1"/>
    </source>
</evidence>
<dbReference type="EMBL" id="AP019782">
    <property type="protein sequence ID" value="BBL70373.1"/>
    <property type="molecule type" value="Genomic_DNA"/>
</dbReference>